<dbReference type="RefSeq" id="WP_282023630.1">
    <property type="nucleotide sequence ID" value="NZ_CAMXCH010000002.1"/>
</dbReference>
<dbReference type="InterPro" id="IPR003423">
    <property type="entry name" value="OMP_efflux"/>
</dbReference>
<sequence length="503" mass="55488">MLIHAKVQFTRSIVGLISGLFLLSACDLAPEYKQPKYALPDTWQGTAPFHVAQPADRIPKGEWWTVLNDPILNQLEDQLNKSNPDLKAAAETFMQSRALLSEVKSQLYPNLSLEAGGGKYKQSHNRLFRSATSNGPITENNAQYQASAMWEVDLWGRIRNQIKMQRSLAQVSAADYEAAKLSLQAELARNYMILRGYDAQNEVLKDSIKYFEAAVDVTRMREMGAIAAGIDVSRAENQLEMTKAQQTDVQAQRDITEHAIAVLVNEFPMGFHIAPVRSNDVMRVPNVPLGVPSALLQRRPDIASAERQMAAANRAIGVSKAAFYPDITINALSGFEDSGFGLANLPNSMWSAAVKATLPLFQGGLRRATLQRNWSQYRQTRDNYRSVVLNGFKEVADNLTLTQKMLQKQKENKAASEAALRTQGMAMSLYTGGLTNYLDVVTAQTAALSAQIAEVESKTRLMQASVGLITALGGGWDAQELPHKKLESIGVFQYSGLGYNLDK</sequence>
<keyword evidence="2" id="KW-0812">Transmembrane</keyword>
<comment type="similarity">
    <text evidence="1 2">Belongs to the outer membrane factor (OMF) (TC 1.B.17) family.</text>
</comment>
<evidence type="ECO:0000313" key="4">
    <source>
        <dbReference type="Proteomes" id="UP001154272"/>
    </source>
</evidence>
<dbReference type="EMBL" id="CAMXCH010000002">
    <property type="protein sequence ID" value="CAI3937112.1"/>
    <property type="molecule type" value="Genomic_DNA"/>
</dbReference>
<dbReference type="Pfam" id="PF02321">
    <property type="entry name" value="OEP"/>
    <property type="match status" value="2"/>
</dbReference>
<comment type="subcellular location">
    <subcellularLocation>
        <location evidence="2">Cell membrane</location>
        <topology evidence="2">Lipid-anchor</topology>
    </subcellularLocation>
</comment>
<keyword evidence="4" id="KW-1185">Reference proteome</keyword>
<dbReference type="Proteomes" id="UP001154272">
    <property type="component" value="Unassembled WGS sequence"/>
</dbReference>
<keyword evidence="2" id="KW-0449">Lipoprotein</keyword>
<reference evidence="3" key="1">
    <citation type="submission" date="2022-10" db="EMBL/GenBank/DDBJ databases">
        <authorList>
            <person name="Botero Cardona J."/>
        </authorList>
    </citation>
    <scope>NUCLEOTIDE SEQUENCE</scope>
    <source>
        <strain evidence="3">R-83534</strain>
    </source>
</reference>
<dbReference type="NCBIfam" id="TIGR01845">
    <property type="entry name" value="outer_NodT"/>
    <property type="match status" value="1"/>
</dbReference>
<evidence type="ECO:0000256" key="1">
    <source>
        <dbReference type="ARBA" id="ARBA00007613"/>
    </source>
</evidence>
<dbReference type="PANTHER" id="PTHR30203">
    <property type="entry name" value="OUTER MEMBRANE CATION EFFLUX PROTEIN"/>
    <property type="match status" value="1"/>
</dbReference>
<proteinExistence type="inferred from homology"/>
<dbReference type="Gene3D" id="1.20.1600.10">
    <property type="entry name" value="Outer membrane efflux proteins (OEP)"/>
    <property type="match status" value="1"/>
</dbReference>
<keyword evidence="2" id="KW-0472">Membrane</keyword>
<accession>A0ABM9HMG7</accession>
<comment type="caution">
    <text evidence="3">The sequence shown here is derived from an EMBL/GenBank/DDBJ whole genome shotgun (WGS) entry which is preliminary data.</text>
</comment>
<dbReference type="PROSITE" id="PS51257">
    <property type="entry name" value="PROKAR_LIPOPROTEIN"/>
    <property type="match status" value="1"/>
</dbReference>
<dbReference type="SUPFAM" id="SSF56954">
    <property type="entry name" value="Outer membrane efflux proteins (OEP)"/>
    <property type="match status" value="1"/>
</dbReference>
<evidence type="ECO:0000256" key="2">
    <source>
        <dbReference type="RuleBase" id="RU362097"/>
    </source>
</evidence>
<protein>
    <submittedName>
        <fullName evidence="3">Outer membrane protein TolC (TolC) (PDB:1EK9)</fullName>
    </submittedName>
</protein>
<evidence type="ECO:0000313" key="3">
    <source>
        <dbReference type="EMBL" id="CAI3937112.1"/>
    </source>
</evidence>
<dbReference type="PANTHER" id="PTHR30203:SF33">
    <property type="entry name" value="BLR4455 PROTEIN"/>
    <property type="match status" value="1"/>
</dbReference>
<organism evidence="3 4">
    <name type="scientific">Commensalibacter papalotli</name>
    <name type="common">ex Botero et al. 2024</name>
    <dbReference type="NCBI Taxonomy" id="2972766"/>
    <lineage>
        <taxon>Bacteria</taxon>
        <taxon>Pseudomonadati</taxon>
        <taxon>Pseudomonadota</taxon>
        <taxon>Alphaproteobacteria</taxon>
        <taxon>Acetobacterales</taxon>
        <taxon>Acetobacteraceae</taxon>
    </lineage>
</organism>
<keyword evidence="2" id="KW-0564">Palmitate</keyword>
<keyword evidence="2" id="KW-1134">Transmembrane beta strand</keyword>
<gene>
    <name evidence="3" type="ORF">R83534S58_LOCUS897</name>
</gene>
<dbReference type="Gene3D" id="2.20.200.10">
    <property type="entry name" value="Outer membrane efflux proteins (OEP)"/>
    <property type="match status" value="1"/>
</dbReference>
<dbReference type="InterPro" id="IPR010131">
    <property type="entry name" value="MdtP/NodT-like"/>
</dbReference>
<name>A0ABM9HMG7_9PROT</name>